<evidence type="ECO:0000313" key="3">
    <source>
        <dbReference type="Proteomes" id="UP000247555"/>
    </source>
</evidence>
<dbReference type="AlphaFoldDB" id="A0A318KQG0"/>
<dbReference type="InterPro" id="IPR006626">
    <property type="entry name" value="PbH1"/>
</dbReference>
<dbReference type="Pfam" id="PF13229">
    <property type="entry name" value="Beta_helix"/>
    <property type="match status" value="1"/>
</dbReference>
<comment type="caution">
    <text evidence="2">The sequence shown here is derived from an EMBL/GenBank/DDBJ whole genome shotgun (WGS) entry which is preliminary data.</text>
</comment>
<name>A0A318KQG0_9NEIS</name>
<sequence length="521" mass="55328">MEFNVKDYGALGDGVSNDTQAFIAASAALSAHGGGVLRIPQGVYVVGEQTLAGQLGLGYAYRSTDIISIVNCQQPVVIEGNHAVLRAAPGLRYGSFDPVSGEPYAPAAMPFIDPDYAAGAYRMLVLANNRHVLVRDLELDGASDTLILGGGWGDLGRQLNAYGVYALNNNTLQVENVHTHHHGLDGILVSQVGTTAQSPRTPATLIRVRSEYNGRQGLSWTGGNGLTAIDCQFNHTGRGALSSSPAAGIDIEAEDGVVRNGLFINCEVINNVGPGMGADSGDSADITFQRCTFIGSTNYPLWPRKPRLHFLDCTIAGQLVNVYAEQTPGDGNATRFTGCRFTDQLNWNGQVHLYPGWYLLDLGGGSQGVMFDRCSMDTQHGPLIYTAGEITLRDCRLTQTTSHESTFSACYVGYNLAFSPPGAFTTGMARVLGQLLVNGEEAPQYVGIQRKQCLQGNNGSAYAVRQSIAYAYSPEAAVGAGQANRGDIVYNPYAAPGGYAGWICVEAGSPGIWKPFGPIAL</sequence>
<dbReference type="OrthoDB" id="8909425at2"/>
<dbReference type="InterPro" id="IPR011050">
    <property type="entry name" value="Pectin_lyase_fold/virulence"/>
</dbReference>
<dbReference type="InterPro" id="IPR039448">
    <property type="entry name" value="Beta_helix"/>
</dbReference>
<organism evidence="2 3">
    <name type="scientific">Rivihabitans pingtungensis</name>
    <dbReference type="NCBI Taxonomy" id="1054498"/>
    <lineage>
        <taxon>Bacteria</taxon>
        <taxon>Pseudomonadati</taxon>
        <taxon>Pseudomonadota</taxon>
        <taxon>Betaproteobacteria</taxon>
        <taxon>Neisseriales</taxon>
        <taxon>Aquaspirillaceae</taxon>
        <taxon>Rivihabitans</taxon>
    </lineage>
</organism>
<dbReference type="GO" id="GO:0016829">
    <property type="term" value="F:lyase activity"/>
    <property type="evidence" value="ECO:0007669"/>
    <property type="project" value="UniProtKB-KW"/>
</dbReference>
<feature type="domain" description="Right handed beta helix" evidence="1">
    <location>
        <begin position="160"/>
        <end position="301"/>
    </location>
</feature>
<keyword evidence="3" id="KW-1185">Reference proteome</keyword>
<gene>
    <name evidence="2" type="ORF">DFR34_10935</name>
</gene>
<evidence type="ECO:0000313" key="2">
    <source>
        <dbReference type="EMBL" id="PXX78812.1"/>
    </source>
</evidence>
<reference evidence="2 3" key="1">
    <citation type="submission" date="2018-05" db="EMBL/GenBank/DDBJ databases">
        <title>Genomic Encyclopedia of Type Strains, Phase IV (KMG-IV): sequencing the most valuable type-strain genomes for metagenomic binning, comparative biology and taxonomic classification.</title>
        <authorList>
            <person name="Goeker M."/>
        </authorList>
    </citation>
    <scope>NUCLEOTIDE SEQUENCE [LARGE SCALE GENOMIC DNA]</scope>
    <source>
        <strain evidence="2 3">DSM 29661</strain>
    </source>
</reference>
<keyword evidence="2" id="KW-0456">Lyase</keyword>
<dbReference type="InterPro" id="IPR012334">
    <property type="entry name" value="Pectin_lyas_fold"/>
</dbReference>
<dbReference type="Gene3D" id="2.160.20.10">
    <property type="entry name" value="Single-stranded right-handed beta-helix, Pectin lyase-like"/>
    <property type="match status" value="1"/>
</dbReference>
<protein>
    <submittedName>
        <fullName evidence="2">Parallel beta helix pectate lyase-like protein</fullName>
    </submittedName>
</protein>
<dbReference type="SUPFAM" id="SSF51126">
    <property type="entry name" value="Pectin lyase-like"/>
    <property type="match status" value="1"/>
</dbReference>
<dbReference type="Proteomes" id="UP000247555">
    <property type="component" value="Unassembled WGS sequence"/>
</dbReference>
<dbReference type="RefSeq" id="WP_110390734.1">
    <property type="nucleotide sequence ID" value="NZ_QJKI01000009.1"/>
</dbReference>
<dbReference type="SMART" id="SM00710">
    <property type="entry name" value="PbH1"/>
    <property type="match status" value="5"/>
</dbReference>
<proteinExistence type="predicted"/>
<evidence type="ECO:0000259" key="1">
    <source>
        <dbReference type="Pfam" id="PF13229"/>
    </source>
</evidence>
<dbReference type="EMBL" id="QJKI01000009">
    <property type="protein sequence ID" value="PXX78812.1"/>
    <property type="molecule type" value="Genomic_DNA"/>
</dbReference>
<accession>A0A318KQG0</accession>